<reference evidence="9" key="1">
    <citation type="submission" date="2024-07" db="EMBL/GenBank/DDBJ databases">
        <title>Identification and characteristics of an arsenic-resistant bacterial isolate, which belongs to a novel species.</title>
        <authorList>
            <person name="Juszczyk A."/>
            <person name="Kowalczyk A."/>
            <person name="Was K."/>
            <person name="Kosowicz W."/>
            <person name="Budzyn A."/>
            <person name="Latowski D."/>
        </authorList>
    </citation>
    <scope>NUCLEOTIDE SEQUENCE</scope>
    <source>
        <strain evidence="9">As8PL</strain>
    </source>
</reference>
<feature type="transmembrane region" description="Helical" evidence="7">
    <location>
        <begin position="173"/>
        <end position="193"/>
    </location>
</feature>
<dbReference type="AlphaFoldDB" id="A0AB39BU19"/>
<evidence type="ECO:0000259" key="8">
    <source>
        <dbReference type="Pfam" id="PF01545"/>
    </source>
</evidence>
<dbReference type="InterPro" id="IPR027469">
    <property type="entry name" value="Cation_efflux_TMD_sf"/>
</dbReference>
<dbReference type="EMBL" id="CP162551">
    <property type="protein sequence ID" value="XDI36841.1"/>
    <property type="molecule type" value="Genomic_DNA"/>
</dbReference>
<name>A0AB39BU19_9BACI</name>
<feature type="domain" description="Cation efflux protein transmembrane" evidence="8">
    <location>
        <begin position="7"/>
        <end position="206"/>
    </location>
</feature>
<dbReference type="SUPFAM" id="SSF161111">
    <property type="entry name" value="Cation efflux protein transmembrane domain-like"/>
    <property type="match status" value="1"/>
</dbReference>
<gene>
    <name evidence="9" type="ORF">AB3N04_19545</name>
</gene>
<protein>
    <submittedName>
        <fullName evidence="9">Cation diffusion facilitator family transporter</fullName>
    </submittedName>
</protein>
<dbReference type="PANTHER" id="PTHR43840:SF15">
    <property type="entry name" value="MITOCHONDRIAL METAL TRANSPORTER 1-RELATED"/>
    <property type="match status" value="1"/>
</dbReference>
<sequence length="298" mass="33829">MSEKGVLMLSVYGALLFAVIGVVWGLMIDSQMILFDGGYSFISVVLSLLSLLGATYIKKRDEKRFPFGKEVIEPIIIIAKYVVILLLCVVALISSGYDLLNGGREVAPGYALAYSVLSTLGCLVVLFFLTKRARNSQSGFIEAEQKQWLMDTLLSVAVLLGFLFATLLTYTKYVYYVVYIDPLMVLLVSLYCLKLPYVMIRDHVREVLEMSPAPQIQSHIHQLVKEMEQKYQFVESVTRTSKVGEKLYIEIDFILDASSNAQTVKEHDLIREEMDHQMKGIGYTQWLTISFTQDRKWA</sequence>
<dbReference type="InterPro" id="IPR058533">
    <property type="entry name" value="Cation_efflux_TM"/>
</dbReference>
<dbReference type="GO" id="GO:0015341">
    <property type="term" value="F:zinc efflux antiporter activity"/>
    <property type="evidence" value="ECO:0007669"/>
    <property type="project" value="TreeGrafter"/>
</dbReference>
<keyword evidence="3" id="KW-0813">Transport</keyword>
<proteinExistence type="inferred from homology"/>
<feature type="transmembrane region" description="Helical" evidence="7">
    <location>
        <begin position="7"/>
        <end position="27"/>
    </location>
</feature>
<evidence type="ECO:0000256" key="2">
    <source>
        <dbReference type="ARBA" id="ARBA00008114"/>
    </source>
</evidence>
<comment type="subcellular location">
    <subcellularLocation>
        <location evidence="1">Membrane</location>
        <topology evidence="1">Multi-pass membrane protein</topology>
    </subcellularLocation>
</comment>
<keyword evidence="4 7" id="KW-0812">Transmembrane</keyword>
<evidence type="ECO:0000256" key="7">
    <source>
        <dbReference type="SAM" id="Phobius"/>
    </source>
</evidence>
<dbReference type="InterPro" id="IPR050291">
    <property type="entry name" value="CDF_Transporter"/>
</dbReference>
<organism evidence="9">
    <name type="scientific">Alkalihalophilus sp. As8PL</name>
    <dbReference type="NCBI Taxonomy" id="3237103"/>
    <lineage>
        <taxon>Bacteria</taxon>
        <taxon>Bacillati</taxon>
        <taxon>Bacillota</taxon>
        <taxon>Bacilli</taxon>
        <taxon>Bacillales</taxon>
        <taxon>Bacillaceae</taxon>
        <taxon>Alkalihalophilus</taxon>
    </lineage>
</organism>
<dbReference type="Gene3D" id="1.20.1510.10">
    <property type="entry name" value="Cation efflux protein transmembrane domain"/>
    <property type="match status" value="1"/>
</dbReference>
<dbReference type="Pfam" id="PF01545">
    <property type="entry name" value="Cation_efflux"/>
    <property type="match status" value="1"/>
</dbReference>
<dbReference type="GO" id="GO:0015093">
    <property type="term" value="F:ferrous iron transmembrane transporter activity"/>
    <property type="evidence" value="ECO:0007669"/>
    <property type="project" value="TreeGrafter"/>
</dbReference>
<feature type="transmembrane region" description="Helical" evidence="7">
    <location>
        <begin position="78"/>
        <end position="97"/>
    </location>
</feature>
<dbReference type="NCBIfam" id="TIGR01297">
    <property type="entry name" value="CDF"/>
    <property type="match status" value="1"/>
</dbReference>
<dbReference type="PANTHER" id="PTHR43840">
    <property type="entry name" value="MITOCHONDRIAL METAL TRANSPORTER 1-RELATED"/>
    <property type="match status" value="1"/>
</dbReference>
<dbReference type="InterPro" id="IPR002524">
    <property type="entry name" value="Cation_efflux"/>
</dbReference>
<feature type="transmembrane region" description="Helical" evidence="7">
    <location>
        <begin position="149"/>
        <end position="167"/>
    </location>
</feature>
<evidence type="ECO:0000256" key="6">
    <source>
        <dbReference type="ARBA" id="ARBA00023136"/>
    </source>
</evidence>
<feature type="transmembrane region" description="Helical" evidence="7">
    <location>
        <begin position="109"/>
        <end position="129"/>
    </location>
</feature>
<evidence type="ECO:0000313" key="9">
    <source>
        <dbReference type="EMBL" id="XDI36841.1"/>
    </source>
</evidence>
<feature type="transmembrane region" description="Helical" evidence="7">
    <location>
        <begin position="39"/>
        <end position="57"/>
    </location>
</feature>
<accession>A0AB39BU19</accession>
<comment type="similarity">
    <text evidence="2">Belongs to the cation diffusion facilitator (CDF) transporter (TC 2.A.4) family.</text>
</comment>
<keyword evidence="6 7" id="KW-0472">Membrane</keyword>
<evidence type="ECO:0000256" key="3">
    <source>
        <dbReference type="ARBA" id="ARBA00022448"/>
    </source>
</evidence>
<dbReference type="GO" id="GO:0006882">
    <property type="term" value="P:intracellular zinc ion homeostasis"/>
    <property type="evidence" value="ECO:0007669"/>
    <property type="project" value="TreeGrafter"/>
</dbReference>
<evidence type="ECO:0000256" key="5">
    <source>
        <dbReference type="ARBA" id="ARBA00022989"/>
    </source>
</evidence>
<dbReference type="GO" id="GO:0005886">
    <property type="term" value="C:plasma membrane"/>
    <property type="evidence" value="ECO:0007669"/>
    <property type="project" value="TreeGrafter"/>
</dbReference>
<dbReference type="RefSeq" id="WP_368504220.1">
    <property type="nucleotide sequence ID" value="NZ_CP162551.1"/>
</dbReference>
<keyword evidence="5 7" id="KW-1133">Transmembrane helix</keyword>
<dbReference type="GO" id="GO:0015086">
    <property type="term" value="F:cadmium ion transmembrane transporter activity"/>
    <property type="evidence" value="ECO:0007669"/>
    <property type="project" value="TreeGrafter"/>
</dbReference>
<evidence type="ECO:0000256" key="4">
    <source>
        <dbReference type="ARBA" id="ARBA00022692"/>
    </source>
</evidence>
<evidence type="ECO:0000256" key="1">
    <source>
        <dbReference type="ARBA" id="ARBA00004141"/>
    </source>
</evidence>